<evidence type="ECO:0000313" key="2">
    <source>
        <dbReference type="Proteomes" id="UP000185839"/>
    </source>
</evidence>
<keyword evidence="2" id="KW-1185">Reference proteome</keyword>
<dbReference type="STRING" id="713588.SAMN05421789_1255"/>
<proteinExistence type="predicted"/>
<protein>
    <submittedName>
        <fullName evidence="1">Uncharacterized lipoprotein NlpE involved in copper resistance</fullName>
    </submittedName>
</protein>
<dbReference type="Pfam" id="PF04170">
    <property type="entry name" value="NlpE"/>
    <property type="match status" value="1"/>
</dbReference>
<name>A0A1N7P226_9FLAO</name>
<sequence length="246" mass="27785">MKKTYILALSVTFALLGCKESQEKTKEESIEIIENHTAEKVLDWDGTYKGFLPCASCPGILTTIKLNNDKTFEKSDLYLESEDGHFSDKGTFSFINDGGKILLNSEKETKIYAVGENRLTLLDKDGKKITSEFEEMYELKKLSNEDIEFSNKPIKGFLTFGHEVSEFMPCGSSKTYWISDSSGKLSNLYYNKVGKQLTPYTPVIAELIVRNTGKATDGFAEQYESVLETIEIKSVEFITPENYCIK</sequence>
<organism evidence="1 2">
    <name type="scientific">Kaistella chaponensis</name>
    <dbReference type="NCBI Taxonomy" id="713588"/>
    <lineage>
        <taxon>Bacteria</taxon>
        <taxon>Pseudomonadati</taxon>
        <taxon>Bacteroidota</taxon>
        <taxon>Flavobacteriia</taxon>
        <taxon>Flavobacteriales</taxon>
        <taxon>Weeksellaceae</taxon>
        <taxon>Chryseobacterium group</taxon>
        <taxon>Kaistella</taxon>
    </lineage>
</organism>
<dbReference type="PROSITE" id="PS51257">
    <property type="entry name" value="PROKAR_LIPOPROTEIN"/>
    <property type="match status" value="1"/>
</dbReference>
<dbReference type="AlphaFoldDB" id="A0A1N7P226"/>
<dbReference type="Gene3D" id="2.40.128.640">
    <property type="match status" value="1"/>
</dbReference>
<dbReference type="RefSeq" id="WP_076388680.1">
    <property type="nucleotide sequence ID" value="NZ_FTOI01000025.1"/>
</dbReference>
<keyword evidence="1" id="KW-0449">Lipoprotein</keyword>
<dbReference type="Proteomes" id="UP000185839">
    <property type="component" value="Unassembled WGS sequence"/>
</dbReference>
<dbReference type="EMBL" id="FTOI01000025">
    <property type="protein sequence ID" value="SIT04610.1"/>
    <property type="molecule type" value="Genomic_DNA"/>
</dbReference>
<dbReference type="InterPro" id="IPR007298">
    <property type="entry name" value="Cu-R_lipoprotein_NlpE"/>
</dbReference>
<gene>
    <name evidence="1" type="ORF">SAMN05421789_1255</name>
</gene>
<accession>A0A1N7P226</accession>
<reference evidence="2" key="1">
    <citation type="submission" date="2017-01" db="EMBL/GenBank/DDBJ databases">
        <authorList>
            <person name="Varghese N."/>
            <person name="Submissions S."/>
        </authorList>
    </citation>
    <scope>NUCLEOTIDE SEQUENCE [LARGE SCALE GENOMIC DNA]</scope>
    <source>
        <strain evidence="2">DSM 23145</strain>
    </source>
</reference>
<dbReference type="OrthoDB" id="5348860at2"/>
<evidence type="ECO:0000313" key="1">
    <source>
        <dbReference type="EMBL" id="SIT04610.1"/>
    </source>
</evidence>